<evidence type="ECO:0000313" key="4">
    <source>
        <dbReference type="EMBL" id="KZT23820.1"/>
    </source>
</evidence>
<reference evidence="4 5" key="1">
    <citation type="journal article" date="2016" name="Mol. Biol. Evol.">
        <title>Comparative Genomics of Early-Diverging Mushroom-Forming Fungi Provides Insights into the Origins of Lignocellulose Decay Capabilities.</title>
        <authorList>
            <person name="Nagy L.G."/>
            <person name="Riley R."/>
            <person name="Tritt A."/>
            <person name="Adam C."/>
            <person name="Daum C."/>
            <person name="Floudas D."/>
            <person name="Sun H."/>
            <person name="Yadav J.S."/>
            <person name="Pangilinan J."/>
            <person name="Larsson K.H."/>
            <person name="Matsuura K."/>
            <person name="Barry K."/>
            <person name="Labutti K."/>
            <person name="Kuo R."/>
            <person name="Ohm R.A."/>
            <person name="Bhattacharya S.S."/>
            <person name="Shirouzu T."/>
            <person name="Yoshinaga Y."/>
            <person name="Martin F.M."/>
            <person name="Grigoriev I.V."/>
            <person name="Hibbett D.S."/>
        </authorList>
    </citation>
    <scope>NUCLEOTIDE SEQUENCE [LARGE SCALE GENOMIC DNA]</scope>
    <source>
        <strain evidence="4 5">HHB14362 ss-1</strain>
    </source>
</reference>
<dbReference type="OrthoDB" id="3687641at2759"/>
<dbReference type="EMBL" id="KV425582">
    <property type="protein sequence ID" value="KZT23820.1"/>
    <property type="molecule type" value="Genomic_DNA"/>
</dbReference>
<keyword evidence="5" id="KW-1185">Reference proteome</keyword>
<organism evidence="4 5">
    <name type="scientific">Neolentinus lepideus HHB14362 ss-1</name>
    <dbReference type="NCBI Taxonomy" id="1314782"/>
    <lineage>
        <taxon>Eukaryota</taxon>
        <taxon>Fungi</taxon>
        <taxon>Dikarya</taxon>
        <taxon>Basidiomycota</taxon>
        <taxon>Agaricomycotina</taxon>
        <taxon>Agaricomycetes</taxon>
        <taxon>Gloeophyllales</taxon>
        <taxon>Gloeophyllaceae</taxon>
        <taxon>Neolentinus</taxon>
    </lineage>
</organism>
<evidence type="ECO:0000256" key="3">
    <source>
        <dbReference type="ARBA" id="ARBA00035112"/>
    </source>
</evidence>
<dbReference type="InParanoid" id="A0A165RHM7"/>
<dbReference type="PANTHER" id="PTHR33365:SF11">
    <property type="entry name" value="TAT PATHWAY SIGNAL SEQUENCE"/>
    <property type="match status" value="1"/>
</dbReference>
<evidence type="ECO:0008006" key="6">
    <source>
        <dbReference type="Google" id="ProtNLM"/>
    </source>
</evidence>
<proteinExistence type="inferred from homology"/>
<comment type="pathway">
    <text evidence="1">Mycotoxin biosynthesis.</text>
</comment>
<dbReference type="GO" id="GO:0043386">
    <property type="term" value="P:mycotoxin biosynthetic process"/>
    <property type="evidence" value="ECO:0007669"/>
    <property type="project" value="InterPro"/>
</dbReference>
<dbReference type="Pfam" id="PF11807">
    <property type="entry name" value="UstYa"/>
    <property type="match status" value="1"/>
</dbReference>
<dbReference type="PANTHER" id="PTHR33365">
    <property type="entry name" value="YALI0B05434P"/>
    <property type="match status" value="1"/>
</dbReference>
<evidence type="ECO:0000256" key="2">
    <source>
        <dbReference type="ARBA" id="ARBA00023002"/>
    </source>
</evidence>
<protein>
    <recommendedName>
        <fullName evidence="6">Oxidase ustYa</fullName>
    </recommendedName>
</protein>
<dbReference type="AlphaFoldDB" id="A0A165RHM7"/>
<comment type="similarity">
    <text evidence="3">Belongs to the ustYa family.</text>
</comment>
<dbReference type="STRING" id="1314782.A0A165RHM7"/>
<keyword evidence="2" id="KW-0560">Oxidoreductase</keyword>
<dbReference type="Proteomes" id="UP000076761">
    <property type="component" value="Unassembled WGS sequence"/>
</dbReference>
<dbReference type="InterPro" id="IPR021765">
    <property type="entry name" value="UstYa-like"/>
</dbReference>
<evidence type="ECO:0000313" key="5">
    <source>
        <dbReference type="Proteomes" id="UP000076761"/>
    </source>
</evidence>
<sequence>MPSKERNATWLLLAIISILSITLTHSVFTFVRVVYSSTADYSQLQPSGVVEADVLKYSLRDLDVPRYLPVKLAPPIRMTIEESVHYALTDPVSEDEWLYNSPYGAGAIRLGPDNRAFFVSAFHYMHCFRRIQYAFSSRGASPYHLQHCLNMLRESALCEADLTLEPGDFMQRNFTEQPVGETRVCRDWQPVYDELTRNWVKWYQFMKETNLTVPNAHLE</sequence>
<accession>A0A165RHM7</accession>
<name>A0A165RHM7_9AGAM</name>
<dbReference type="GO" id="GO:0016491">
    <property type="term" value="F:oxidoreductase activity"/>
    <property type="evidence" value="ECO:0007669"/>
    <property type="project" value="UniProtKB-KW"/>
</dbReference>
<gene>
    <name evidence="4" type="ORF">NEOLEDRAFT_1135974</name>
</gene>
<evidence type="ECO:0000256" key="1">
    <source>
        <dbReference type="ARBA" id="ARBA00004685"/>
    </source>
</evidence>